<proteinExistence type="predicted"/>
<keyword evidence="2 4" id="KW-0238">DNA-binding</keyword>
<evidence type="ECO:0000313" key="7">
    <source>
        <dbReference type="Proteomes" id="UP001428817"/>
    </source>
</evidence>
<evidence type="ECO:0000256" key="2">
    <source>
        <dbReference type="ARBA" id="ARBA00023125"/>
    </source>
</evidence>
<dbReference type="PANTHER" id="PTHR30055:SF151">
    <property type="entry name" value="TRANSCRIPTIONAL REGULATORY PROTEIN"/>
    <property type="match status" value="1"/>
</dbReference>
<dbReference type="SUPFAM" id="SSF46689">
    <property type="entry name" value="Homeodomain-like"/>
    <property type="match status" value="1"/>
</dbReference>
<reference evidence="7" key="1">
    <citation type="journal article" date="2019" name="Int. J. Syst. Evol. Microbiol.">
        <title>The Global Catalogue of Microorganisms (GCM) 10K type strain sequencing project: providing services to taxonomists for standard genome sequencing and annotation.</title>
        <authorList>
            <consortium name="The Broad Institute Genomics Platform"/>
            <consortium name="The Broad Institute Genome Sequencing Center for Infectious Disease"/>
            <person name="Wu L."/>
            <person name="Ma J."/>
        </authorList>
    </citation>
    <scope>NUCLEOTIDE SEQUENCE [LARGE SCALE GENOMIC DNA]</scope>
    <source>
        <strain evidence="7">JCM 18303</strain>
    </source>
</reference>
<accession>A0ABP9PP69</accession>
<dbReference type="InterPro" id="IPR001647">
    <property type="entry name" value="HTH_TetR"/>
</dbReference>
<comment type="caution">
    <text evidence="6">The sequence shown here is derived from an EMBL/GenBank/DDBJ whole genome shotgun (WGS) entry which is preliminary data.</text>
</comment>
<dbReference type="PANTHER" id="PTHR30055">
    <property type="entry name" value="HTH-TYPE TRANSCRIPTIONAL REGULATOR RUTR"/>
    <property type="match status" value="1"/>
</dbReference>
<dbReference type="Pfam" id="PF13305">
    <property type="entry name" value="TetR_C_33"/>
    <property type="match status" value="1"/>
</dbReference>
<dbReference type="InterPro" id="IPR036271">
    <property type="entry name" value="Tet_transcr_reg_TetR-rel_C_sf"/>
</dbReference>
<dbReference type="Pfam" id="PF00440">
    <property type="entry name" value="TetR_N"/>
    <property type="match status" value="1"/>
</dbReference>
<evidence type="ECO:0000256" key="4">
    <source>
        <dbReference type="PROSITE-ProRule" id="PRU00335"/>
    </source>
</evidence>
<name>A0ABP9PP69_9PSEU</name>
<gene>
    <name evidence="6" type="ORF">GCM10023321_09730</name>
</gene>
<dbReference type="InterPro" id="IPR009057">
    <property type="entry name" value="Homeodomain-like_sf"/>
</dbReference>
<organism evidence="6 7">
    <name type="scientific">Pseudonocardia eucalypti</name>
    <dbReference type="NCBI Taxonomy" id="648755"/>
    <lineage>
        <taxon>Bacteria</taxon>
        <taxon>Bacillati</taxon>
        <taxon>Actinomycetota</taxon>
        <taxon>Actinomycetes</taxon>
        <taxon>Pseudonocardiales</taxon>
        <taxon>Pseudonocardiaceae</taxon>
        <taxon>Pseudonocardia</taxon>
    </lineage>
</organism>
<evidence type="ECO:0000313" key="6">
    <source>
        <dbReference type="EMBL" id="GAA5148024.1"/>
    </source>
</evidence>
<keyword evidence="7" id="KW-1185">Reference proteome</keyword>
<keyword evidence="3" id="KW-0804">Transcription</keyword>
<dbReference type="InterPro" id="IPR025996">
    <property type="entry name" value="MT1864/Rv1816-like_C"/>
</dbReference>
<dbReference type="RefSeq" id="WP_185064766.1">
    <property type="nucleotide sequence ID" value="NZ_BAABJP010000003.1"/>
</dbReference>
<protein>
    <submittedName>
        <fullName evidence="6">TetR/AcrR family transcriptional regulator</fullName>
    </submittedName>
</protein>
<dbReference type="SUPFAM" id="SSF48498">
    <property type="entry name" value="Tetracyclin repressor-like, C-terminal domain"/>
    <property type="match status" value="1"/>
</dbReference>
<dbReference type="Gene3D" id="1.10.357.10">
    <property type="entry name" value="Tetracycline Repressor, domain 2"/>
    <property type="match status" value="1"/>
</dbReference>
<feature type="domain" description="HTH tetR-type" evidence="5">
    <location>
        <begin position="13"/>
        <end position="73"/>
    </location>
</feature>
<evidence type="ECO:0000256" key="3">
    <source>
        <dbReference type="ARBA" id="ARBA00023163"/>
    </source>
</evidence>
<dbReference type="Proteomes" id="UP001428817">
    <property type="component" value="Unassembled WGS sequence"/>
</dbReference>
<evidence type="ECO:0000259" key="5">
    <source>
        <dbReference type="PROSITE" id="PS50977"/>
    </source>
</evidence>
<dbReference type="EMBL" id="BAABJP010000003">
    <property type="protein sequence ID" value="GAA5148024.1"/>
    <property type="molecule type" value="Genomic_DNA"/>
</dbReference>
<keyword evidence="1" id="KW-0805">Transcription regulation</keyword>
<dbReference type="InterPro" id="IPR050109">
    <property type="entry name" value="HTH-type_TetR-like_transc_reg"/>
</dbReference>
<feature type="DNA-binding region" description="H-T-H motif" evidence="4">
    <location>
        <begin position="36"/>
        <end position="55"/>
    </location>
</feature>
<dbReference type="PROSITE" id="PS50977">
    <property type="entry name" value="HTH_TETR_2"/>
    <property type="match status" value="1"/>
</dbReference>
<sequence length="235" mass="26316">MAATTTRRQRLREATLVEIRQAARALLVADGPEAVTINGVARELGMSGPGIYRYYSGHQDLVDAVTADFFAEIAGVLDEVRAAHGETDRRLLAMCRALRGWAVAHPAEFRWVFTSPVAGGGDRATVRYRAGHRFGDRFLDEVASLWAVRPFPTPAAEDLPESLWTQLRAHADEHHGRLPAPALHVFLTCWIRLYGQLCMEVLHQLDFAFADPEPMYEECLRELSHLLGLTYRPPD</sequence>
<evidence type="ECO:0000256" key="1">
    <source>
        <dbReference type="ARBA" id="ARBA00023015"/>
    </source>
</evidence>